<feature type="domain" description="CBS" evidence="5">
    <location>
        <begin position="243"/>
        <end position="301"/>
    </location>
</feature>
<dbReference type="Pfam" id="PF03445">
    <property type="entry name" value="DUF294"/>
    <property type="match status" value="1"/>
</dbReference>
<dbReference type="Pfam" id="PF10335">
    <property type="entry name" value="DUF294_C"/>
    <property type="match status" value="1"/>
</dbReference>
<accession>A0ABV6LTF2</accession>
<evidence type="ECO:0000256" key="3">
    <source>
        <dbReference type="PROSITE-ProRule" id="PRU00703"/>
    </source>
</evidence>
<dbReference type="InterPro" id="IPR043519">
    <property type="entry name" value="NT_sf"/>
</dbReference>
<comment type="caution">
    <text evidence="6">The sequence shown here is derived from an EMBL/GenBank/DDBJ whole genome shotgun (WGS) entry which is preliminary data.</text>
</comment>
<name>A0ABV6LTF2_9BACI</name>
<dbReference type="Proteomes" id="UP001589836">
    <property type="component" value="Unassembled WGS sequence"/>
</dbReference>
<dbReference type="SUPFAM" id="SSF54631">
    <property type="entry name" value="CBS-domain pair"/>
    <property type="match status" value="1"/>
</dbReference>
<dbReference type="Pfam" id="PF00571">
    <property type="entry name" value="CBS"/>
    <property type="match status" value="2"/>
</dbReference>
<dbReference type="Gene3D" id="3.30.460.10">
    <property type="entry name" value="Beta Polymerase, domain 2"/>
    <property type="match status" value="1"/>
</dbReference>
<feature type="domain" description="Cyclic nucleotide-binding" evidence="4">
    <location>
        <begin position="21"/>
        <end position="102"/>
    </location>
</feature>
<protein>
    <submittedName>
        <fullName evidence="6">DUF294 nucleotidyltransferase-like domain-containing protein</fullName>
    </submittedName>
</protein>
<dbReference type="Gene3D" id="2.60.120.10">
    <property type="entry name" value="Jelly Rolls"/>
    <property type="match status" value="1"/>
</dbReference>
<dbReference type="InterPro" id="IPR005105">
    <property type="entry name" value="GlnD_Uridyltrans_N"/>
</dbReference>
<dbReference type="SUPFAM" id="SSF51206">
    <property type="entry name" value="cAMP-binding domain-like"/>
    <property type="match status" value="1"/>
</dbReference>
<proteinExistence type="predicted"/>
<evidence type="ECO:0000256" key="1">
    <source>
        <dbReference type="ARBA" id="ARBA00023122"/>
    </source>
</evidence>
<dbReference type="CDD" id="cd05401">
    <property type="entry name" value="NT_GlnE_GlnD_like"/>
    <property type="match status" value="1"/>
</dbReference>
<dbReference type="InterPro" id="IPR000595">
    <property type="entry name" value="cNMP-bd_dom"/>
</dbReference>
<dbReference type="InterPro" id="IPR046342">
    <property type="entry name" value="CBS_dom_sf"/>
</dbReference>
<sequence length="641" mass="74277">MTHHIPSSTFQVKDRVREHPLFEKVTISLFEEIYVLCEERLYSERSIIAETTKKRQGIFLLTEGTAEVCVTNDSCMEVIEIVEAGELLGLGSLYTFLQRDQTDELKSIIQVQAASEVVGLFIPYEVLTSLWQQERIKDYFLQQVVTRLKDVYVSLTEQVQLAQHFGDSEPFLRRVQDIMTTPFQSVQEGETIQQAAVKMTQHQVSSVLVMKEDTLLGIITKHDLISRVIANNRSVSDDVQTIMTPNPYTIRASEYYYQALSGLLLHGIHHYPVINEMDRVVGVVTLSDLLRKRHHQMFNAIRGIESLTTVDLPKAKKEIYAVLTIVLKDKVPSLHVLNTITKLYDRLAQHAVTLAVERIKEQGNGDPPTAFAWYQMGSAGRGEQFVLTDQDHFLVYEDVPEEKQEITKDYFKKLGEEITFLLHQAGYELCSGNMMCSEPEWRGSLQDWEQNIRSWNIRATNESLMKAQNFFSFRKVYGDDTLHNAFVEKLRASLSKSKIFLFRLTQMEKENPAPALHQPFRSLLKMNKKQIDMKKEMLFPFHHALQILCVSYGILEGTTVEKLEQLVERQVLTESEGHNLKEAFQQTMSMYMQRKWENVQAEQVSSVISLARLHTWEKDQLFQSLKMIRLFQRRLFHEYAY</sequence>
<keyword evidence="1 3" id="KW-0129">CBS domain</keyword>
<evidence type="ECO:0000259" key="5">
    <source>
        <dbReference type="PROSITE" id="PS51371"/>
    </source>
</evidence>
<dbReference type="EMBL" id="JBHLTP010000013">
    <property type="protein sequence ID" value="MFC0525619.1"/>
    <property type="molecule type" value="Genomic_DNA"/>
</dbReference>
<evidence type="ECO:0000313" key="7">
    <source>
        <dbReference type="Proteomes" id="UP001589836"/>
    </source>
</evidence>
<organism evidence="6 7">
    <name type="scientific">Pontibacillus salicampi</name>
    <dbReference type="NCBI Taxonomy" id="1449801"/>
    <lineage>
        <taxon>Bacteria</taxon>
        <taxon>Bacillati</taxon>
        <taxon>Bacillota</taxon>
        <taxon>Bacilli</taxon>
        <taxon>Bacillales</taxon>
        <taxon>Bacillaceae</taxon>
        <taxon>Pontibacillus</taxon>
    </lineage>
</organism>
<keyword evidence="2" id="KW-0010">Activator</keyword>
<dbReference type="SMART" id="SM00116">
    <property type="entry name" value="CBS"/>
    <property type="match status" value="2"/>
</dbReference>
<dbReference type="CDD" id="cd04587">
    <property type="entry name" value="CBS_pair_CAP-ED_NT_Pol-beta-like_DUF294_assoc"/>
    <property type="match status" value="1"/>
</dbReference>
<dbReference type="Gene3D" id="3.10.580.10">
    <property type="entry name" value="CBS-domain"/>
    <property type="match status" value="1"/>
</dbReference>
<evidence type="ECO:0000259" key="4">
    <source>
        <dbReference type="PROSITE" id="PS50042"/>
    </source>
</evidence>
<gene>
    <name evidence="6" type="ORF">ACFFGV_18710</name>
</gene>
<dbReference type="InterPro" id="IPR051257">
    <property type="entry name" value="Diverse_CBS-Domain"/>
</dbReference>
<evidence type="ECO:0000313" key="6">
    <source>
        <dbReference type="EMBL" id="MFC0525619.1"/>
    </source>
</evidence>
<evidence type="ECO:0000256" key="2">
    <source>
        <dbReference type="ARBA" id="ARBA00023159"/>
    </source>
</evidence>
<dbReference type="PROSITE" id="PS51371">
    <property type="entry name" value="CBS"/>
    <property type="match status" value="2"/>
</dbReference>
<feature type="domain" description="CBS" evidence="5">
    <location>
        <begin position="179"/>
        <end position="235"/>
    </location>
</feature>
<dbReference type="InterPro" id="IPR014710">
    <property type="entry name" value="RmlC-like_jellyroll"/>
</dbReference>
<reference evidence="6 7" key="1">
    <citation type="submission" date="2024-09" db="EMBL/GenBank/DDBJ databases">
        <authorList>
            <person name="Sun Q."/>
            <person name="Mori K."/>
        </authorList>
    </citation>
    <scope>NUCLEOTIDE SEQUENCE [LARGE SCALE GENOMIC DNA]</scope>
    <source>
        <strain evidence="6 7">NCAIM B.02529</strain>
    </source>
</reference>
<dbReference type="PROSITE" id="PS50042">
    <property type="entry name" value="CNMP_BINDING_3"/>
    <property type="match status" value="1"/>
</dbReference>
<dbReference type="InterPro" id="IPR018821">
    <property type="entry name" value="DUF294_put_nucleoTrafse_sb-bd"/>
</dbReference>
<dbReference type="RefSeq" id="WP_377351080.1">
    <property type="nucleotide sequence ID" value="NZ_JBHLTP010000013.1"/>
</dbReference>
<dbReference type="InterPro" id="IPR018490">
    <property type="entry name" value="cNMP-bd_dom_sf"/>
</dbReference>
<dbReference type="InterPro" id="IPR000644">
    <property type="entry name" value="CBS_dom"/>
</dbReference>
<dbReference type="PANTHER" id="PTHR43080:SF2">
    <property type="entry name" value="CBS DOMAIN-CONTAINING PROTEIN"/>
    <property type="match status" value="1"/>
</dbReference>
<keyword evidence="7" id="KW-1185">Reference proteome</keyword>
<dbReference type="PANTHER" id="PTHR43080">
    <property type="entry name" value="CBS DOMAIN-CONTAINING PROTEIN CBSX3, MITOCHONDRIAL"/>
    <property type="match status" value="1"/>
</dbReference>